<comment type="caution">
    <text evidence="3">The sequence shown here is derived from an EMBL/GenBank/DDBJ whole genome shotgun (WGS) entry which is preliminary data.</text>
</comment>
<evidence type="ECO:0000256" key="1">
    <source>
        <dbReference type="SAM" id="MobiDB-lite"/>
    </source>
</evidence>
<dbReference type="EMBL" id="NCKW01002736">
    <property type="protein sequence ID" value="POM77303.1"/>
    <property type="molecule type" value="Genomic_DNA"/>
</dbReference>
<feature type="compositionally biased region" description="Basic and acidic residues" evidence="1">
    <location>
        <begin position="72"/>
        <end position="90"/>
    </location>
</feature>
<reference evidence="3 4" key="1">
    <citation type="journal article" date="2017" name="Genome Biol. Evol.">
        <title>Phytophthora megakarya and P. palmivora, closely related causal agents of cacao black pod rot, underwent increases in genome sizes and gene numbers by different mechanisms.</title>
        <authorList>
            <person name="Ali S.S."/>
            <person name="Shao J."/>
            <person name="Lary D.J."/>
            <person name="Kronmiller B."/>
            <person name="Shen D."/>
            <person name="Strem M.D."/>
            <person name="Amoako-Attah I."/>
            <person name="Akrofi A.Y."/>
            <person name="Begoude B.A."/>
            <person name="Ten Hoopen G.M."/>
            <person name="Coulibaly K."/>
            <person name="Kebe B.I."/>
            <person name="Melnick R.L."/>
            <person name="Guiltinan M.J."/>
            <person name="Tyler B.M."/>
            <person name="Meinhardt L.W."/>
            <person name="Bailey B.A."/>
        </authorList>
    </citation>
    <scope>NUCLEOTIDE SEQUENCE [LARGE SCALE GENOMIC DNA]</scope>
    <source>
        <strain evidence="4">sbr112.9</strain>
    </source>
</reference>
<dbReference type="InterPro" id="IPR000477">
    <property type="entry name" value="RT_dom"/>
</dbReference>
<keyword evidence="4" id="KW-1185">Reference proteome</keyword>
<dbReference type="Pfam" id="PF00078">
    <property type="entry name" value="RVT_1"/>
    <property type="match status" value="1"/>
</dbReference>
<accession>A0A2P4YHP3</accession>
<evidence type="ECO:0000313" key="4">
    <source>
        <dbReference type="Proteomes" id="UP000237271"/>
    </source>
</evidence>
<dbReference type="AlphaFoldDB" id="A0A2P4YHP3"/>
<organism evidence="3 4">
    <name type="scientific">Phytophthora palmivora</name>
    <dbReference type="NCBI Taxonomy" id="4796"/>
    <lineage>
        <taxon>Eukaryota</taxon>
        <taxon>Sar</taxon>
        <taxon>Stramenopiles</taxon>
        <taxon>Oomycota</taxon>
        <taxon>Peronosporomycetes</taxon>
        <taxon>Peronosporales</taxon>
        <taxon>Peronosporaceae</taxon>
        <taxon>Phytophthora</taxon>
    </lineage>
</organism>
<feature type="compositionally biased region" description="Basic residues" evidence="1">
    <location>
        <begin position="91"/>
        <end position="102"/>
    </location>
</feature>
<feature type="non-terminal residue" evidence="3">
    <location>
        <position position="631"/>
    </location>
</feature>
<dbReference type="Proteomes" id="UP000237271">
    <property type="component" value="Unassembled WGS sequence"/>
</dbReference>
<sequence length="631" mass="70884">MITLARRLLTRLREATSWDDGEGLLCTIAPSIYDALAQFAQPPHRRSHRRYSSAPEVLPSTDDSPGAQHFRARLDGMRAAQRDPAVDRRSVNRARRATGRARRALDREQLRRRFDRDESGCVRSILSAAATPPSDTATADATDSTCPLPADDVYGYFEDFTLRKWNLPLMRHVLSADISLEDVEDLLLRVHRHTAPGHDGIGYDILHRFKTELLPLLHEAYSFCWSHRRIPATWKVGVVKLVHKKGSRTVPSNWRPLCLQPTLYKLYASILARRLSAWLEANDRQTPAQKGFRAMNGCNEHNFMAAMALDDARRRSRALYMVWYDLKNAFGAIPPALIWRTMAAIGVDADFITCCQGIYTDSYYTVVNTATGGHTANPAPARRVRLAEDVMVRATAFADDIKGLSATKEGIEAAHQVVQEFLEWSTMAANPTKCATFGTCMAGRRRQEDPPQLKLHGERIPPLSMAETYRYLGVGDGFDHSVTDFQLDAKLKELKGEAAALLGSGLRPSQIVKAFKVHVYSKLEYAFRHVRVPRASLERWDAWLRRGLRHLLRLPQAASTAFFYAPTSHGGLGLLPLTEQLAAIQVGHAWQMLHAPDLAVDSTARAQVAQIAQRRYRLDAEHWKDRQAGID</sequence>
<proteinExistence type="predicted"/>
<dbReference type="PANTHER" id="PTHR35450">
    <property type="entry name" value="REVERSE TRANSCRIPTASE DOMAIN-CONTAINING PROTEIN"/>
    <property type="match status" value="1"/>
</dbReference>
<name>A0A2P4YHP3_9STRA</name>
<protein>
    <submittedName>
        <fullName evidence="3">LINE-1 Retrotransposon-like element</fullName>
    </submittedName>
</protein>
<dbReference type="OrthoDB" id="164397at2759"/>
<dbReference type="PANTHER" id="PTHR35450:SF2">
    <property type="entry name" value="REVERSE TRANSCRIPTASE DOMAIN-CONTAINING PROTEIN"/>
    <property type="match status" value="1"/>
</dbReference>
<feature type="region of interest" description="Disordered" evidence="1">
    <location>
        <begin position="44"/>
        <end position="103"/>
    </location>
</feature>
<dbReference type="CDD" id="cd01650">
    <property type="entry name" value="RT_nLTR_like"/>
    <property type="match status" value="1"/>
</dbReference>
<gene>
    <name evidence="3" type="ORF">PHPALM_5331</name>
</gene>
<evidence type="ECO:0000313" key="3">
    <source>
        <dbReference type="EMBL" id="POM77303.1"/>
    </source>
</evidence>
<feature type="domain" description="Reverse transcriptase" evidence="2">
    <location>
        <begin position="243"/>
        <end position="474"/>
    </location>
</feature>
<evidence type="ECO:0000259" key="2">
    <source>
        <dbReference type="Pfam" id="PF00078"/>
    </source>
</evidence>